<dbReference type="InterPro" id="IPR023267">
    <property type="entry name" value="RCMT"/>
</dbReference>
<keyword evidence="1 5" id="KW-0489">Methyltransferase</keyword>
<dbReference type="Proteomes" id="UP000515146">
    <property type="component" value="Unplaced"/>
</dbReference>
<dbReference type="InterPro" id="IPR001678">
    <property type="entry name" value="MeTrfase_RsmB-F_NOP2_dom"/>
</dbReference>
<evidence type="ECO:0000313" key="7">
    <source>
        <dbReference type="Proteomes" id="UP000515146"/>
    </source>
</evidence>
<dbReference type="KEGG" id="dpte:113794418"/>
<evidence type="ECO:0000259" key="6">
    <source>
        <dbReference type="PROSITE" id="PS51686"/>
    </source>
</evidence>
<gene>
    <name evidence="8" type="primary">LOC113794418</name>
</gene>
<keyword evidence="4 5" id="KW-0694">RNA-binding</keyword>
<dbReference type="InParanoid" id="A0A6P6Y5Q7"/>
<sequence length="213" mass="22950">MACYTQIFKLDRATADTAVKSLLAAATALGVVRRQEIASMLPPTVLDPWPGQLILDLCASPGSKTCQILDMLACRQGGALQTAGLLVANDVSAKRLDILRHQIRYASPVATLVTNFDGAEFPTKLLFDRVLCDVPCSCDGTLKKNLDIWEHFSPLQGAKLHSKQLKILSRGLALLKPGGILVYSTCSLNPMENEAVVAQALQTFAPDVALVDF</sequence>
<comment type="similarity">
    <text evidence="5">Belongs to the class I-like SAM-binding methyltransferase superfamily. RsmB/NOP family.</text>
</comment>
<feature type="binding site" evidence="5">
    <location>
        <position position="90"/>
    </location>
    <ligand>
        <name>S-adenosyl-L-methionine</name>
        <dbReference type="ChEBI" id="CHEBI:59789"/>
    </ligand>
</feature>
<dbReference type="PROSITE" id="PS51686">
    <property type="entry name" value="SAM_MT_RSMB_NOP"/>
    <property type="match status" value="1"/>
</dbReference>
<dbReference type="CDD" id="cd02440">
    <property type="entry name" value="AdoMet_MTases"/>
    <property type="match status" value="1"/>
</dbReference>
<name>A0A6P6Y5Q7_DERPT</name>
<dbReference type="InterPro" id="IPR049560">
    <property type="entry name" value="MeTrfase_RsmB-F_NOP2_cat"/>
</dbReference>
<evidence type="ECO:0000256" key="2">
    <source>
        <dbReference type="ARBA" id="ARBA00022679"/>
    </source>
</evidence>
<proteinExistence type="inferred from homology"/>
<dbReference type="PRINTS" id="PR02008">
    <property type="entry name" value="RCMTFAMILY"/>
</dbReference>
<dbReference type="Gene3D" id="3.40.50.150">
    <property type="entry name" value="Vaccinia Virus protein VP39"/>
    <property type="match status" value="1"/>
</dbReference>
<dbReference type="OMA" id="TASEMYH"/>
<dbReference type="GO" id="GO:0001510">
    <property type="term" value="P:RNA methylation"/>
    <property type="evidence" value="ECO:0007669"/>
    <property type="project" value="InterPro"/>
</dbReference>
<keyword evidence="7" id="KW-1185">Reference proteome</keyword>
<evidence type="ECO:0000256" key="4">
    <source>
        <dbReference type="ARBA" id="ARBA00022884"/>
    </source>
</evidence>
<feature type="binding site" evidence="5">
    <location>
        <position position="133"/>
    </location>
    <ligand>
        <name>S-adenosyl-L-methionine</name>
        <dbReference type="ChEBI" id="CHEBI:59789"/>
    </ligand>
</feature>
<feature type="binding site" evidence="5">
    <location>
        <position position="117"/>
    </location>
    <ligand>
        <name>S-adenosyl-L-methionine</name>
        <dbReference type="ChEBI" id="CHEBI:59789"/>
    </ligand>
</feature>
<dbReference type="RefSeq" id="XP_027200341.1">
    <property type="nucleotide sequence ID" value="XM_027344540.1"/>
</dbReference>
<feature type="active site" description="Nucleophile" evidence="5">
    <location>
        <position position="186"/>
    </location>
</feature>
<evidence type="ECO:0000256" key="5">
    <source>
        <dbReference type="PROSITE-ProRule" id="PRU01023"/>
    </source>
</evidence>
<protein>
    <submittedName>
        <fullName evidence="8">Multisite-specific tRNA:(Cytosine-C(5))-methyltransferase-like</fullName>
    </submittedName>
</protein>
<dbReference type="PANTHER" id="PTHR22808:SF1">
    <property type="entry name" value="RNA CYTOSINE-C(5)-METHYLTRANSFERASE NSUN2-RELATED"/>
    <property type="match status" value="1"/>
</dbReference>
<dbReference type="InterPro" id="IPR029063">
    <property type="entry name" value="SAM-dependent_MTases_sf"/>
</dbReference>
<keyword evidence="2 5" id="KW-0808">Transferase</keyword>
<accession>A0A6P6Y5Q7</accession>
<feature type="domain" description="SAM-dependent MTase RsmB/NOP-type" evidence="6">
    <location>
        <begin position="1"/>
        <end position="213"/>
    </location>
</feature>
<dbReference type="Pfam" id="PF01189">
    <property type="entry name" value="Methyltr_RsmB-F"/>
    <property type="match status" value="1"/>
</dbReference>
<organism evidence="7 8">
    <name type="scientific">Dermatophagoides pteronyssinus</name>
    <name type="common">European house dust mite</name>
    <dbReference type="NCBI Taxonomy" id="6956"/>
    <lineage>
        <taxon>Eukaryota</taxon>
        <taxon>Metazoa</taxon>
        <taxon>Ecdysozoa</taxon>
        <taxon>Arthropoda</taxon>
        <taxon>Chelicerata</taxon>
        <taxon>Arachnida</taxon>
        <taxon>Acari</taxon>
        <taxon>Acariformes</taxon>
        <taxon>Sarcoptiformes</taxon>
        <taxon>Astigmata</taxon>
        <taxon>Psoroptidia</taxon>
        <taxon>Analgoidea</taxon>
        <taxon>Pyroglyphidae</taxon>
        <taxon>Dermatophagoidinae</taxon>
        <taxon>Dermatophagoides</taxon>
    </lineage>
</organism>
<dbReference type="SUPFAM" id="SSF53335">
    <property type="entry name" value="S-adenosyl-L-methionine-dependent methyltransferases"/>
    <property type="match status" value="1"/>
</dbReference>
<reference evidence="8" key="1">
    <citation type="submission" date="2025-08" db="UniProtKB">
        <authorList>
            <consortium name="RefSeq"/>
        </authorList>
    </citation>
    <scope>IDENTIFICATION</scope>
    <source>
        <strain evidence="8">Airmid</strain>
    </source>
</reference>
<dbReference type="AlphaFoldDB" id="A0A6P6Y5Q7"/>
<dbReference type="GO" id="GO:0003723">
    <property type="term" value="F:RNA binding"/>
    <property type="evidence" value="ECO:0007669"/>
    <property type="project" value="UniProtKB-UniRule"/>
</dbReference>
<evidence type="ECO:0000256" key="3">
    <source>
        <dbReference type="ARBA" id="ARBA00022691"/>
    </source>
</evidence>
<dbReference type="GO" id="GO:0008173">
    <property type="term" value="F:RNA methyltransferase activity"/>
    <property type="evidence" value="ECO:0007669"/>
    <property type="project" value="InterPro"/>
</dbReference>
<evidence type="ECO:0000313" key="8">
    <source>
        <dbReference type="RefSeq" id="XP_027200341.1"/>
    </source>
</evidence>
<keyword evidence="3 5" id="KW-0949">S-adenosyl-L-methionine</keyword>
<dbReference type="OrthoDB" id="6093671at2759"/>
<comment type="caution">
    <text evidence="5">Lacks conserved residue(s) required for the propagation of feature annotation.</text>
</comment>
<evidence type="ECO:0000256" key="1">
    <source>
        <dbReference type="ARBA" id="ARBA00022603"/>
    </source>
</evidence>
<dbReference type="PANTHER" id="PTHR22808">
    <property type="entry name" value="NCL1 YEAST -RELATED NOL1/NOP2/FMU SUN DOMAIN-CONTAINING"/>
    <property type="match status" value="1"/>
</dbReference>